<comment type="catalytic activity">
    <reaction evidence="7">
        <text>hydrogenobyrinate + 2 L-glutamine + 2 ATP + 2 H2O = hydrogenobyrinate a,c-diamide + 2 L-glutamate + 2 ADP + 2 phosphate + 2 H(+)</text>
        <dbReference type="Rhea" id="RHEA:12544"/>
        <dbReference type="ChEBI" id="CHEBI:15377"/>
        <dbReference type="ChEBI" id="CHEBI:15378"/>
        <dbReference type="ChEBI" id="CHEBI:29985"/>
        <dbReference type="ChEBI" id="CHEBI:30616"/>
        <dbReference type="ChEBI" id="CHEBI:43474"/>
        <dbReference type="ChEBI" id="CHEBI:58359"/>
        <dbReference type="ChEBI" id="CHEBI:77873"/>
        <dbReference type="ChEBI" id="CHEBI:77874"/>
        <dbReference type="ChEBI" id="CHEBI:456216"/>
        <dbReference type="EC" id="6.3.5.9"/>
    </reaction>
</comment>
<comment type="domain">
    <text evidence="7">Comprises of two domains. The C-terminal domain contains the binding site for glutamine and catalyzes the hydrolysis of this substrate to glutamate and ammonia. The N-terminal domain is anticipated to bind ATP and hydrogenobyrinate and catalyzes the ultimate synthesis of the diamide product. The ammonia produced via the glutaminase domain is probably translocated to the adjacent domain via a molecular tunnel, where it reacts with an activated intermediate.</text>
</comment>
<evidence type="ECO:0000256" key="3">
    <source>
        <dbReference type="ARBA" id="ARBA00022741"/>
    </source>
</evidence>
<dbReference type="GO" id="GO:0005524">
    <property type="term" value="F:ATP binding"/>
    <property type="evidence" value="ECO:0007669"/>
    <property type="project" value="UniProtKB-UniRule"/>
</dbReference>
<dbReference type="Pfam" id="PF01656">
    <property type="entry name" value="CbiA"/>
    <property type="match status" value="1"/>
</dbReference>
<reference evidence="10 11" key="1">
    <citation type="journal article" date="2014" name="Genome Announc.">
        <title>Draft Genome Sequence of the Antitrypanosomally Active Sponge-Associated Bacterium Actinokineospora sp. Strain EG49.</title>
        <authorList>
            <person name="Harjes J."/>
            <person name="Ryu T."/>
            <person name="Abdelmohsen U.R."/>
            <person name="Moitinho-Silva L."/>
            <person name="Horn H."/>
            <person name="Ravasi T."/>
            <person name="Hentschel U."/>
        </authorList>
    </citation>
    <scope>NUCLEOTIDE SEQUENCE [LARGE SCALE GENOMIC DNA]</scope>
    <source>
        <strain evidence="10 11">EG49</strain>
    </source>
</reference>
<keyword evidence="5 7" id="KW-0460">Magnesium</keyword>
<comment type="function">
    <text evidence="7">Catalyzes the ATP-dependent amidation of the two carboxylate groups at positions a and c of hydrogenobyrinate, using either L-glutamine or ammonia as the nitrogen source.</text>
</comment>
<dbReference type="GO" id="GO:0009236">
    <property type="term" value="P:cobalamin biosynthetic process"/>
    <property type="evidence" value="ECO:0007669"/>
    <property type="project" value="UniProtKB-UniRule"/>
</dbReference>
<dbReference type="GO" id="GO:0042242">
    <property type="term" value="F:cobyrinic acid a,c-diamide synthase activity"/>
    <property type="evidence" value="ECO:0007669"/>
    <property type="project" value="InterPro"/>
</dbReference>
<dbReference type="PROSITE" id="PS51274">
    <property type="entry name" value="GATASE_COBBQ"/>
    <property type="match status" value="1"/>
</dbReference>
<proteinExistence type="inferred from homology"/>
<feature type="site" description="Increases nucleophilicity of active site Cys" evidence="7">
    <location>
        <position position="434"/>
    </location>
</feature>
<sequence length="465" mass="47788">MAAPGSGSGKTTIATGLVAALRRRGHRVAPFKVGPDYIDPGYHTVAAGRPGRNLDPVLVGEHRVAPLFRHGAAGADIAVVEGVMGLFDGRIGHHVEAGGFGSTAHVAGLVSAPVLLVVDCRGQSTSIAALLHGFRSYRPGVRIEGVVLNQVGSDRHEEVLREACSDVGLPVLGAVRRAGEVDVPSRHLGLVPAVERGAEAVRAVAAMGDLVESSVDLDAVVRLARSAPDLDGPAWDAAAELAESAGPVAAAHPPVIAVAGGPAFTFGYAEHVELLRAAGAEVAVVDPLHDTALPPGTAALVLPGGFPEAHAQALSANEPLRHAVADLAATGAPVHAECGGLLYLVSKLDGHPMCGVLPAEAEMTARLTLGYREAVATADTALHAVGTRVHGHEFHRTRVLPAHGDPPTWAWRDATGAPHREGHTRLGVHASYLHTHPAGNPGSIHRFVTAAARAPWSAAPASPPR</sequence>
<keyword evidence="6 7" id="KW-0315">Glutamine amidotransferase</keyword>
<evidence type="ECO:0000313" key="10">
    <source>
        <dbReference type="EMBL" id="EWC64117.1"/>
    </source>
</evidence>
<feature type="domain" description="CobB/CobQ-like glutamine amidotransferase" evidence="9">
    <location>
        <begin position="256"/>
        <end position="436"/>
    </location>
</feature>
<gene>
    <name evidence="7" type="primary">cobB</name>
    <name evidence="10" type="ORF">UO65_0549</name>
</gene>
<feature type="active site" description="Nucleophile" evidence="7">
    <location>
        <position position="338"/>
    </location>
</feature>
<keyword evidence="4 7" id="KW-0067">ATP-binding</keyword>
<comment type="cofactor">
    <cofactor evidence="1 7">
        <name>Mg(2+)</name>
        <dbReference type="ChEBI" id="CHEBI:18420"/>
    </cofactor>
</comment>
<dbReference type="EC" id="6.3.5.9" evidence="7"/>
<comment type="caution">
    <text evidence="10">The sequence shown here is derived from an EMBL/GenBank/DDBJ whole genome shotgun (WGS) entry which is preliminary data.</text>
</comment>
<accession>W7J518</accession>
<evidence type="ECO:0000259" key="8">
    <source>
        <dbReference type="Pfam" id="PF01656"/>
    </source>
</evidence>
<dbReference type="STRING" id="909613.UO65_0549"/>
<dbReference type="UniPathway" id="UPA00148">
    <property type="reaction ID" value="UER00220"/>
</dbReference>
<dbReference type="SUPFAM" id="SSF52540">
    <property type="entry name" value="P-loop containing nucleoside triphosphate hydrolases"/>
    <property type="match status" value="1"/>
</dbReference>
<dbReference type="InterPro" id="IPR027417">
    <property type="entry name" value="P-loop_NTPase"/>
</dbReference>
<dbReference type="Proteomes" id="UP000019277">
    <property type="component" value="Unassembled WGS sequence"/>
</dbReference>
<dbReference type="InterPro" id="IPR004484">
    <property type="entry name" value="CbiA/CobB_synth"/>
</dbReference>
<dbReference type="NCBIfam" id="NF002204">
    <property type="entry name" value="PRK01077.1"/>
    <property type="match status" value="1"/>
</dbReference>
<dbReference type="EMBL" id="AYXG01000021">
    <property type="protein sequence ID" value="EWC64117.1"/>
    <property type="molecule type" value="Genomic_DNA"/>
</dbReference>
<comment type="pathway">
    <text evidence="7">Cofactor biosynthesis; adenosylcobalamin biosynthesis; cob(II)yrinate a,c-diamide from precorrin-2 (aerobic route): step 9/10.</text>
</comment>
<keyword evidence="11" id="KW-1185">Reference proteome</keyword>
<dbReference type="SUPFAM" id="SSF52317">
    <property type="entry name" value="Class I glutamine amidotransferase-like"/>
    <property type="match status" value="1"/>
</dbReference>
<dbReference type="Gene3D" id="3.40.50.300">
    <property type="entry name" value="P-loop containing nucleotide triphosphate hydrolases"/>
    <property type="match status" value="2"/>
</dbReference>
<keyword evidence="3 7" id="KW-0547">Nucleotide-binding</keyword>
<evidence type="ECO:0000256" key="5">
    <source>
        <dbReference type="ARBA" id="ARBA00022842"/>
    </source>
</evidence>
<comment type="miscellaneous">
    <text evidence="7">The a and c carboxylates of hydrogenobyrinate are activated for nucleophilic attack via formation of a phosphorylated intermediate by ATP. CobB catalyzes first the amidation of the c-carboxylate, and then that of the a-carboxylate.</text>
</comment>
<keyword evidence="2 7" id="KW-0436">Ligase</keyword>
<dbReference type="PATRIC" id="fig|909613.9.peg.564"/>
<keyword evidence="7" id="KW-0169">Cobalamin biosynthesis</keyword>
<evidence type="ECO:0000259" key="9">
    <source>
        <dbReference type="Pfam" id="PF07685"/>
    </source>
</evidence>
<dbReference type="GO" id="GO:0043802">
    <property type="term" value="F:hydrogenobyrinic acid a,c-diamide synthase (glutamine-hydrolysing) activity"/>
    <property type="evidence" value="ECO:0007669"/>
    <property type="project" value="UniProtKB-UniRule"/>
</dbReference>
<organism evidence="10 11">
    <name type="scientific">Actinokineospora spheciospongiae</name>
    <dbReference type="NCBI Taxonomy" id="909613"/>
    <lineage>
        <taxon>Bacteria</taxon>
        <taxon>Bacillati</taxon>
        <taxon>Actinomycetota</taxon>
        <taxon>Actinomycetes</taxon>
        <taxon>Pseudonocardiales</taxon>
        <taxon>Pseudonocardiaceae</taxon>
        <taxon>Actinokineospora</taxon>
    </lineage>
</organism>
<evidence type="ECO:0000256" key="6">
    <source>
        <dbReference type="ARBA" id="ARBA00022962"/>
    </source>
</evidence>
<dbReference type="CDD" id="cd05388">
    <property type="entry name" value="CobB_N"/>
    <property type="match status" value="1"/>
</dbReference>
<evidence type="ECO:0000256" key="1">
    <source>
        <dbReference type="ARBA" id="ARBA00001946"/>
    </source>
</evidence>
<dbReference type="InterPro" id="IPR002586">
    <property type="entry name" value="CobQ/CobB/MinD/ParA_Nub-bd_dom"/>
</dbReference>
<dbReference type="Pfam" id="PF07685">
    <property type="entry name" value="GATase_3"/>
    <property type="match status" value="1"/>
</dbReference>
<dbReference type="AlphaFoldDB" id="W7J518"/>
<evidence type="ECO:0000256" key="4">
    <source>
        <dbReference type="ARBA" id="ARBA00022840"/>
    </source>
</evidence>
<comment type="similarity">
    <text evidence="7">Belongs to the CobB/CbiA family.</text>
</comment>
<evidence type="ECO:0000256" key="7">
    <source>
        <dbReference type="HAMAP-Rule" id="MF_00027"/>
    </source>
</evidence>
<dbReference type="CDD" id="cd03130">
    <property type="entry name" value="GATase1_CobB"/>
    <property type="match status" value="1"/>
</dbReference>
<dbReference type="PANTHER" id="PTHR43873">
    <property type="entry name" value="COBYRINATE A,C-DIAMIDE SYNTHASE"/>
    <property type="match status" value="1"/>
</dbReference>
<protein>
    <recommendedName>
        <fullName evidence="7">Hydrogenobyrinate a,c-diamide synthase</fullName>
        <ecNumber evidence="7">6.3.5.9</ecNumber>
    </recommendedName>
    <alternativeName>
        <fullName evidence="7">Hydrogenobyrinic acid a,c-diamide synthase</fullName>
    </alternativeName>
</protein>
<dbReference type="InterPro" id="IPR029062">
    <property type="entry name" value="Class_I_gatase-like"/>
</dbReference>
<dbReference type="NCBIfam" id="TIGR00379">
    <property type="entry name" value="cobB"/>
    <property type="match status" value="1"/>
</dbReference>
<dbReference type="PANTHER" id="PTHR43873:SF1">
    <property type="entry name" value="COBYRINATE A,C-DIAMIDE SYNTHASE"/>
    <property type="match status" value="1"/>
</dbReference>
<dbReference type="eggNOG" id="COG1797">
    <property type="taxonomic scope" value="Bacteria"/>
</dbReference>
<name>W7J518_9PSEU</name>
<evidence type="ECO:0000256" key="2">
    <source>
        <dbReference type="ARBA" id="ARBA00022598"/>
    </source>
</evidence>
<dbReference type="InterPro" id="IPR011698">
    <property type="entry name" value="GATase_3"/>
</dbReference>
<dbReference type="HAMAP" id="MF_00027">
    <property type="entry name" value="CobB_CbiA"/>
    <property type="match status" value="1"/>
</dbReference>
<feature type="domain" description="CobQ/CobB/MinD/ParA nucleotide binding" evidence="8">
    <location>
        <begin position="2"/>
        <end position="188"/>
    </location>
</feature>
<dbReference type="Gene3D" id="3.40.50.880">
    <property type="match status" value="1"/>
</dbReference>
<evidence type="ECO:0000313" key="11">
    <source>
        <dbReference type="Proteomes" id="UP000019277"/>
    </source>
</evidence>